<evidence type="ECO:0000256" key="2">
    <source>
        <dbReference type="ARBA" id="ARBA00022617"/>
    </source>
</evidence>
<reference evidence="9 10" key="1">
    <citation type="submission" date="2018-08" db="EMBL/GenBank/DDBJ databases">
        <title>Wenzhouxiangella salilacus sp. nov., a novel bacterium isolated from a saline lake in Xinjiang Province, China.</title>
        <authorList>
            <person name="Han S."/>
        </authorList>
    </citation>
    <scope>NUCLEOTIDE SEQUENCE [LARGE SCALE GENOMIC DNA]</scope>
    <source>
        <strain evidence="9 10">XDB06</strain>
    </source>
</reference>
<dbReference type="AlphaFoldDB" id="A0A3E1KD29"/>
<evidence type="ECO:0000256" key="6">
    <source>
        <dbReference type="PROSITE-ProRule" id="PRU00433"/>
    </source>
</evidence>
<dbReference type="RefSeq" id="WP_116649105.1">
    <property type="nucleotide sequence ID" value="NZ_QUZK01000002.1"/>
</dbReference>
<dbReference type="PANTHER" id="PTHR37823:SF1">
    <property type="entry name" value="CYTOCHROME C-553-LIKE"/>
    <property type="match status" value="1"/>
</dbReference>
<keyword evidence="4" id="KW-0249">Electron transport</keyword>
<evidence type="ECO:0000259" key="8">
    <source>
        <dbReference type="PROSITE" id="PS51007"/>
    </source>
</evidence>
<feature type="domain" description="Cytochrome c" evidence="8">
    <location>
        <begin position="23"/>
        <end position="115"/>
    </location>
</feature>
<dbReference type="GO" id="GO:0020037">
    <property type="term" value="F:heme binding"/>
    <property type="evidence" value="ECO:0007669"/>
    <property type="project" value="InterPro"/>
</dbReference>
<proteinExistence type="predicted"/>
<keyword evidence="3 6" id="KW-0479">Metal-binding</keyword>
<evidence type="ECO:0000256" key="5">
    <source>
        <dbReference type="ARBA" id="ARBA00023004"/>
    </source>
</evidence>
<keyword evidence="7" id="KW-0732">Signal</keyword>
<feature type="chain" id="PRO_5017545028" evidence="7">
    <location>
        <begin position="23"/>
        <end position="116"/>
    </location>
</feature>
<dbReference type="EMBL" id="QUZK01000002">
    <property type="protein sequence ID" value="RFF33019.1"/>
    <property type="molecule type" value="Genomic_DNA"/>
</dbReference>
<dbReference type="Gene3D" id="1.10.760.10">
    <property type="entry name" value="Cytochrome c-like domain"/>
    <property type="match status" value="1"/>
</dbReference>
<protein>
    <submittedName>
        <fullName evidence="9">Cytochrome c</fullName>
    </submittedName>
</protein>
<evidence type="ECO:0000256" key="4">
    <source>
        <dbReference type="ARBA" id="ARBA00022982"/>
    </source>
</evidence>
<keyword evidence="5 6" id="KW-0408">Iron</keyword>
<sequence length="116" mass="11852">MRVLLTAVILAAGAAAAQPSLAADAAAGETKFKQLCATCHGPTGKGDGPASAALNPQPRDLSDAEWQNAVDDAHIRTVIKDGGAAVGLSPIMTAFGHSLNDEDLDNLVAYIRSLDD</sequence>
<dbReference type="InterPro" id="IPR009056">
    <property type="entry name" value="Cyt_c-like_dom"/>
</dbReference>
<dbReference type="PROSITE" id="PS51007">
    <property type="entry name" value="CYTC"/>
    <property type="match status" value="1"/>
</dbReference>
<dbReference type="GO" id="GO:0009055">
    <property type="term" value="F:electron transfer activity"/>
    <property type="evidence" value="ECO:0007669"/>
    <property type="project" value="InterPro"/>
</dbReference>
<dbReference type="InterPro" id="IPR051811">
    <property type="entry name" value="Cytochrome_c550/c551-like"/>
</dbReference>
<keyword evidence="2 6" id="KW-0349">Heme</keyword>
<evidence type="ECO:0000313" key="9">
    <source>
        <dbReference type="EMBL" id="RFF33019.1"/>
    </source>
</evidence>
<accession>A0A3E1KD29</accession>
<dbReference type="Proteomes" id="UP000260351">
    <property type="component" value="Unassembled WGS sequence"/>
</dbReference>
<feature type="signal peptide" evidence="7">
    <location>
        <begin position="1"/>
        <end position="22"/>
    </location>
</feature>
<evidence type="ECO:0000256" key="7">
    <source>
        <dbReference type="SAM" id="SignalP"/>
    </source>
</evidence>
<dbReference type="OrthoDB" id="9779283at2"/>
<comment type="caution">
    <text evidence="9">The sequence shown here is derived from an EMBL/GenBank/DDBJ whole genome shotgun (WGS) entry which is preliminary data.</text>
</comment>
<evidence type="ECO:0000256" key="1">
    <source>
        <dbReference type="ARBA" id="ARBA00022448"/>
    </source>
</evidence>
<dbReference type="GO" id="GO:0046872">
    <property type="term" value="F:metal ion binding"/>
    <property type="evidence" value="ECO:0007669"/>
    <property type="project" value="UniProtKB-KW"/>
</dbReference>
<name>A0A3E1KD29_9GAMM</name>
<gene>
    <name evidence="9" type="ORF">DZC52_00200</name>
</gene>
<keyword evidence="1" id="KW-0813">Transport</keyword>
<evidence type="ECO:0000313" key="10">
    <source>
        <dbReference type="Proteomes" id="UP000260351"/>
    </source>
</evidence>
<dbReference type="Pfam" id="PF13442">
    <property type="entry name" value="Cytochrome_CBB3"/>
    <property type="match status" value="1"/>
</dbReference>
<organism evidence="9 10">
    <name type="scientific">Wenzhouxiangella sediminis</name>
    <dbReference type="NCBI Taxonomy" id="1792836"/>
    <lineage>
        <taxon>Bacteria</taxon>
        <taxon>Pseudomonadati</taxon>
        <taxon>Pseudomonadota</taxon>
        <taxon>Gammaproteobacteria</taxon>
        <taxon>Chromatiales</taxon>
        <taxon>Wenzhouxiangellaceae</taxon>
        <taxon>Wenzhouxiangella</taxon>
    </lineage>
</organism>
<keyword evidence="10" id="KW-1185">Reference proteome</keyword>
<evidence type="ECO:0000256" key="3">
    <source>
        <dbReference type="ARBA" id="ARBA00022723"/>
    </source>
</evidence>
<dbReference type="InterPro" id="IPR036909">
    <property type="entry name" value="Cyt_c-like_dom_sf"/>
</dbReference>
<dbReference type="SUPFAM" id="SSF46626">
    <property type="entry name" value="Cytochrome c"/>
    <property type="match status" value="1"/>
</dbReference>
<dbReference type="PANTHER" id="PTHR37823">
    <property type="entry name" value="CYTOCHROME C-553-LIKE"/>
    <property type="match status" value="1"/>
</dbReference>